<dbReference type="AlphaFoldDB" id="A8BJ50"/>
<feature type="region of interest" description="Disordered" evidence="1">
    <location>
        <begin position="668"/>
        <end position="727"/>
    </location>
</feature>
<dbReference type="OMA" id="MEPRASY"/>
<gene>
    <name evidence="2" type="ORF">GL50803_008820</name>
</gene>
<comment type="caution">
    <text evidence="2">The sequence shown here is derived from an EMBL/GenBank/DDBJ whole genome shotgun (WGS) entry which is preliminary data.</text>
</comment>
<feature type="region of interest" description="Disordered" evidence="1">
    <location>
        <begin position="995"/>
        <end position="1032"/>
    </location>
</feature>
<sequence length="1032" mass="112853">MGVKSFSREAQGATPKMRKPPLKARAYTVEDIALARKNPANPPQKSESSIGSTPLTQTSGPGDSLSSSVTPYDPAMSTYCSTSDAQKYTSLSIHDVSTLGDVSMHTGVSREHSIKTSSMSELYPVSEPPDLQERPPNAQGTPLTIASSTDQQTIVTHRIHSNYTSTGTTFAIRVVNPRTGIDMGNGAVNRTQDSSLMSVNGPEPAENLSFTGMEPRASYSHAQRIPACVDENDNVALSDSVQEMMAALAGTAHQDKGVNITSELSGRDHTLSGIKNSVVYNSQAHNAKSSDSIDTQGDTAAMQKASQMSTDASINFISSHLALSFKNQADNSQSSGQRYEDIEDRNGVLLPSTIPKESAFITADERSASKLATSSHKKEYAVMSTRNECNAESRQLTVKPDEKDSNTPTFSLSSIKGLPLSSVCAAGGDRGLSSVRSIRQSITNTYDYHDYTATDDFRSDPVLSDLTTTRSTLVQFGNYTTTSQNTSDCGVHGDCKDLVYMHKVDPAVVMGDGVELGLSEVGVPAESVQFMEKQYNSSNSQSVAIEHHVQQGSNSPTDNLTNNGTPLLDMQTQKQERRISISAAADGSKVVHDTFQSTTPQSVLQKEIPKQSSLYGLDLLEQPSAELMHQFQQFQLFQQFQQLQRMKCYQDVPGTYRYIPQNVTLTMQPPTTGPQAPNMYTAASKAAASDAPSTPMTNAKAGPGRPSSARSPYPGIDSRIGGASPFDKTAKNVSQTLLKPNLNITESAIDIVNDVVNALDGQGALEDAPNTQLSLHLTNLPTGIVEKEAAVPETRGDAEPSDSFLTERLRNLSKLTGYKVTGKDEFVLQQTIPKNVADTSIYRYMTSTQKSRFAELKERGSIKMLQLENNDIAIKTYEDSCTFIEDIRQEIHKLHELSQDKAMRLLKQVMLGAVQQHKLLTNYKVTVTKLQDEQVSLRQQKNADALKCQSPARDLDSDPQVQALKANLRKALARNTTLVAKLEEYAERIKEYKRQERQLAREERNQIQDGVPNEQLSYIKASPRRAQRTRSN</sequence>
<feature type="compositionally biased region" description="Polar residues" evidence="1">
    <location>
        <begin position="138"/>
        <end position="151"/>
    </location>
</feature>
<dbReference type="HOGENOM" id="CLU_294142_0_0_1"/>
<feature type="compositionally biased region" description="Basic residues" evidence="1">
    <location>
        <begin position="1022"/>
        <end position="1032"/>
    </location>
</feature>
<evidence type="ECO:0000256" key="1">
    <source>
        <dbReference type="SAM" id="MobiDB-lite"/>
    </source>
</evidence>
<dbReference type="GeneID" id="5699635"/>
<keyword evidence="3" id="KW-1185">Reference proteome</keyword>
<feature type="compositionally biased region" description="Low complexity" evidence="1">
    <location>
        <begin position="682"/>
        <end position="693"/>
    </location>
</feature>
<feature type="region of interest" description="Disordered" evidence="1">
    <location>
        <begin position="1"/>
        <end position="70"/>
    </location>
</feature>
<evidence type="ECO:0000313" key="2">
    <source>
        <dbReference type="EMBL" id="KAE8304877.1"/>
    </source>
</evidence>
<feature type="compositionally biased region" description="Polar residues" evidence="1">
    <location>
        <begin position="43"/>
        <end position="70"/>
    </location>
</feature>
<dbReference type="Proteomes" id="UP000001548">
    <property type="component" value="Unassembled WGS sequence"/>
</dbReference>
<dbReference type="KEGG" id="gla:GL50803_008820"/>
<organism evidence="2 3">
    <name type="scientific">Giardia intestinalis (strain ATCC 50803 / WB clone C6)</name>
    <name type="common">Giardia lamblia</name>
    <dbReference type="NCBI Taxonomy" id="184922"/>
    <lineage>
        <taxon>Eukaryota</taxon>
        <taxon>Metamonada</taxon>
        <taxon>Diplomonadida</taxon>
        <taxon>Hexamitidae</taxon>
        <taxon>Giardiinae</taxon>
        <taxon>Giardia</taxon>
    </lineage>
</organism>
<dbReference type="RefSeq" id="XP_001706741.1">
    <property type="nucleotide sequence ID" value="XM_001706689.1"/>
</dbReference>
<proteinExistence type="predicted"/>
<dbReference type="VEuPathDB" id="GiardiaDB:GL50803_8820"/>
<protein>
    <submittedName>
        <fullName evidence="2">Spindle pole protein</fullName>
    </submittedName>
</protein>
<name>A8BJ50_GIAIC</name>
<feature type="compositionally biased region" description="Basic and acidic residues" evidence="1">
    <location>
        <begin position="995"/>
        <end position="1006"/>
    </location>
</feature>
<evidence type="ECO:0000313" key="3">
    <source>
        <dbReference type="Proteomes" id="UP000001548"/>
    </source>
</evidence>
<dbReference type="EMBL" id="AACB03000001">
    <property type="protein sequence ID" value="KAE8304877.1"/>
    <property type="molecule type" value="Genomic_DNA"/>
</dbReference>
<reference evidence="2 3" key="1">
    <citation type="journal article" date="2007" name="Science">
        <title>Genomic minimalism in the early diverging intestinal parasite Giardia lamblia.</title>
        <authorList>
            <person name="Morrison H.G."/>
            <person name="McArthur A.G."/>
            <person name="Gillin F.D."/>
            <person name="Aley S.B."/>
            <person name="Adam R.D."/>
            <person name="Olsen G.J."/>
            <person name="Best A.A."/>
            <person name="Cande W.Z."/>
            <person name="Chen F."/>
            <person name="Cipriano M.J."/>
            <person name="Davids B.J."/>
            <person name="Dawson S.C."/>
            <person name="Elmendorf H.G."/>
            <person name="Hehl A.B."/>
            <person name="Holder M.E."/>
            <person name="Huse S.M."/>
            <person name="Kim U.U."/>
            <person name="Lasek-Nesselquist E."/>
            <person name="Manning G."/>
            <person name="Nigam A."/>
            <person name="Nixon J.E."/>
            <person name="Palm D."/>
            <person name="Passamaneck N.E."/>
            <person name="Prabhu A."/>
            <person name="Reich C.I."/>
            <person name="Reiner D.S."/>
            <person name="Samuelson J."/>
            <person name="Svard S.G."/>
            <person name="Sogin M.L."/>
        </authorList>
    </citation>
    <scope>NUCLEOTIDE SEQUENCE [LARGE SCALE GENOMIC DNA]</scope>
    <source>
        <strain evidence="2 3">WB C6</strain>
    </source>
</reference>
<accession>A8BJ50</accession>
<feature type="region of interest" description="Disordered" evidence="1">
    <location>
        <begin position="108"/>
        <end position="151"/>
    </location>
</feature>